<evidence type="ECO:0000259" key="1">
    <source>
        <dbReference type="Pfam" id="PF02589"/>
    </source>
</evidence>
<feature type="domain" description="LUD" evidence="1">
    <location>
        <begin position="111"/>
        <end position="209"/>
    </location>
</feature>
<proteinExistence type="predicted"/>
<dbReference type="Gene3D" id="3.40.50.10420">
    <property type="entry name" value="NagB/RpiA/CoA transferase-like"/>
    <property type="match status" value="1"/>
</dbReference>
<keyword evidence="3" id="KW-1185">Reference proteome</keyword>
<gene>
    <name evidence="2" type="ORF">FAES_4379</name>
</gene>
<dbReference type="Proteomes" id="UP000011058">
    <property type="component" value="Chromosome"/>
</dbReference>
<reference evidence="2 3" key="1">
    <citation type="journal article" date="2012" name="J. Bacteriol.">
        <title>Genome Sequence of Fibrella aestuarina BUZ 2T, a Filamentous Marine Bacterium.</title>
        <authorList>
            <person name="Filippini M."/>
            <person name="Qi W."/>
            <person name="Blom J."/>
            <person name="Goesmann A."/>
            <person name="Smits T.H."/>
            <person name="Bagheri H.C."/>
        </authorList>
    </citation>
    <scope>NUCLEOTIDE SEQUENCE [LARGE SCALE GENOMIC DNA]</scope>
    <source>
        <strain evidence="3">BUZ 2T</strain>
    </source>
</reference>
<dbReference type="AlphaFoldDB" id="I0KE25"/>
<dbReference type="InterPro" id="IPR003741">
    <property type="entry name" value="LUD_dom"/>
</dbReference>
<dbReference type="HOGENOM" id="CLU_090664_2_0_10"/>
<dbReference type="InterPro" id="IPR024185">
    <property type="entry name" value="FTHF_cligase-like_sf"/>
</dbReference>
<dbReference type="PATRIC" id="fig|1166018.3.peg.1340"/>
<dbReference type="Pfam" id="PF02589">
    <property type="entry name" value="LUD_dom"/>
    <property type="match status" value="1"/>
</dbReference>
<sequence length="210" mass="22590">MDGNPENQLACPQKTPTTVSKSAILDRIRQHRFDGPELPNVPTFTDGLPDALTRFQDVLAFVGGRSTVLEPTQTVEGVIRAAYADQERVAASVPLAGIATVPIGEETPVAELDRVDLAVLEGVFGVAENGAVWVPETNMLHRALPFITQHLVLLLDRSALVQTMHEAYARIDRAGLSYGVFIAGPSKTADIEQSLVIGAHGARSLTVIFR</sequence>
<dbReference type="STRING" id="1166018.FAES_4379"/>
<name>I0KE25_9BACT</name>
<dbReference type="KEGG" id="fae:FAES_4379"/>
<dbReference type="PANTHER" id="PTHR43682:SF1">
    <property type="entry name" value="LACTATE UTILIZATION PROTEIN C"/>
    <property type="match status" value="1"/>
</dbReference>
<evidence type="ECO:0000313" key="2">
    <source>
        <dbReference type="EMBL" id="CCH02378.1"/>
    </source>
</evidence>
<dbReference type="EMBL" id="HE796683">
    <property type="protein sequence ID" value="CCH02378.1"/>
    <property type="molecule type" value="Genomic_DNA"/>
</dbReference>
<protein>
    <recommendedName>
        <fullName evidence="1">LUD domain-containing protein</fullName>
    </recommendedName>
</protein>
<evidence type="ECO:0000313" key="3">
    <source>
        <dbReference type="Proteomes" id="UP000011058"/>
    </source>
</evidence>
<dbReference type="InterPro" id="IPR037171">
    <property type="entry name" value="NagB/RpiA_transferase-like"/>
</dbReference>
<dbReference type="eggNOG" id="COG1556">
    <property type="taxonomic scope" value="Bacteria"/>
</dbReference>
<organism evidence="2 3">
    <name type="scientific">Fibrella aestuarina BUZ 2</name>
    <dbReference type="NCBI Taxonomy" id="1166018"/>
    <lineage>
        <taxon>Bacteria</taxon>
        <taxon>Pseudomonadati</taxon>
        <taxon>Bacteroidota</taxon>
        <taxon>Cytophagia</taxon>
        <taxon>Cytophagales</taxon>
        <taxon>Spirosomataceae</taxon>
        <taxon>Fibrella</taxon>
    </lineage>
</organism>
<dbReference type="SUPFAM" id="SSF100950">
    <property type="entry name" value="NagB/RpiA/CoA transferase-like"/>
    <property type="match status" value="1"/>
</dbReference>
<accession>I0KE25</accession>
<dbReference type="PANTHER" id="PTHR43682">
    <property type="entry name" value="LACTATE UTILIZATION PROTEIN C"/>
    <property type="match status" value="1"/>
</dbReference>